<sequence length="110" mass="12939">MKKANIYIELAICYLKTMDIRSYPFLEKAIELLASNNKINKAIEHCFRYGYQFLVEGHEPEKTEIIYKRGEQLRHQHQLSHTCVITKFEVADFKDDAEKATRLAKEVSMN</sequence>
<dbReference type="AlphaFoldDB" id="A0A0C2MYZ0"/>
<evidence type="ECO:0000313" key="1">
    <source>
        <dbReference type="EMBL" id="KII69370.1"/>
    </source>
</evidence>
<name>A0A0C2MYZ0_THEKT</name>
<gene>
    <name evidence="1" type="ORF">RF11_06279</name>
</gene>
<accession>A0A0C2MYZ0</accession>
<reference evidence="1 2" key="1">
    <citation type="journal article" date="2014" name="Genome Biol. Evol.">
        <title>The genome of the myxosporean Thelohanellus kitauei shows adaptations to nutrient acquisition within its fish host.</title>
        <authorList>
            <person name="Yang Y."/>
            <person name="Xiong J."/>
            <person name="Zhou Z."/>
            <person name="Huo F."/>
            <person name="Miao W."/>
            <person name="Ran C."/>
            <person name="Liu Y."/>
            <person name="Zhang J."/>
            <person name="Feng J."/>
            <person name="Wang M."/>
            <person name="Wang M."/>
            <person name="Wang L."/>
            <person name="Yao B."/>
        </authorList>
    </citation>
    <scope>NUCLEOTIDE SEQUENCE [LARGE SCALE GENOMIC DNA]</scope>
    <source>
        <strain evidence="1">Wuqing</strain>
    </source>
</reference>
<proteinExistence type="predicted"/>
<protein>
    <submittedName>
        <fullName evidence="1">Uncharacterized protein</fullName>
    </submittedName>
</protein>
<organism evidence="1 2">
    <name type="scientific">Thelohanellus kitauei</name>
    <name type="common">Myxosporean</name>
    <dbReference type="NCBI Taxonomy" id="669202"/>
    <lineage>
        <taxon>Eukaryota</taxon>
        <taxon>Metazoa</taxon>
        <taxon>Cnidaria</taxon>
        <taxon>Myxozoa</taxon>
        <taxon>Myxosporea</taxon>
        <taxon>Bivalvulida</taxon>
        <taxon>Platysporina</taxon>
        <taxon>Myxobolidae</taxon>
        <taxon>Thelohanellus</taxon>
    </lineage>
</organism>
<dbReference type="EMBL" id="JWZT01002445">
    <property type="protein sequence ID" value="KII69370.1"/>
    <property type="molecule type" value="Genomic_DNA"/>
</dbReference>
<dbReference type="Proteomes" id="UP000031668">
    <property type="component" value="Unassembled WGS sequence"/>
</dbReference>
<comment type="caution">
    <text evidence="1">The sequence shown here is derived from an EMBL/GenBank/DDBJ whole genome shotgun (WGS) entry which is preliminary data.</text>
</comment>
<evidence type="ECO:0000313" key="2">
    <source>
        <dbReference type="Proteomes" id="UP000031668"/>
    </source>
</evidence>
<keyword evidence="2" id="KW-1185">Reference proteome</keyword>